<dbReference type="STRING" id="35608.A0A2U1L8K6"/>
<evidence type="ECO:0000256" key="1">
    <source>
        <dbReference type="SAM" id="MobiDB-lite"/>
    </source>
</evidence>
<dbReference type="PANTHER" id="PTHR23140">
    <property type="entry name" value="RNA PROCESSING PROTEIN LD23810P"/>
    <property type="match status" value="1"/>
</dbReference>
<accession>A0A2U1L8K6</accession>
<name>A0A2U1L8K6_ARTAN</name>
<protein>
    <submittedName>
        <fullName evidence="3">CID domain-containing protein</fullName>
    </submittedName>
</protein>
<reference evidence="3 4" key="1">
    <citation type="journal article" date="2018" name="Mol. Plant">
        <title>The genome of Artemisia annua provides insight into the evolution of Asteraceae family and artemisinin biosynthesis.</title>
        <authorList>
            <person name="Shen Q."/>
            <person name="Zhang L."/>
            <person name="Liao Z."/>
            <person name="Wang S."/>
            <person name="Yan T."/>
            <person name="Shi P."/>
            <person name="Liu M."/>
            <person name="Fu X."/>
            <person name="Pan Q."/>
            <person name="Wang Y."/>
            <person name="Lv Z."/>
            <person name="Lu X."/>
            <person name="Zhang F."/>
            <person name="Jiang W."/>
            <person name="Ma Y."/>
            <person name="Chen M."/>
            <person name="Hao X."/>
            <person name="Li L."/>
            <person name="Tang Y."/>
            <person name="Lv G."/>
            <person name="Zhou Y."/>
            <person name="Sun X."/>
            <person name="Brodelius P.E."/>
            <person name="Rose J.K.C."/>
            <person name="Tang K."/>
        </authorList>
    </citation>
    <scope>NUCLEOTIDE SEQUENCE [LARGE SCALE GENOMIC DNA]</scope>
    <source>
        <strain evidence="4">cv. Huhao1</strain>
        <tissue evidence="3">Leaf</tissue>
    </source>
</reference>
<comment type="caution">
    <text evidence="3">The sequence shown here is derived from an EMBL/GenBank/DDBJ whole genome shotgun (WGS) entry which is preliminary data.</text>
</comment>
<dbReference type="Pfam" id="PF08312">
    <property type="entry name" value="cwf21"/>
    <property type="match status" value="1"/>
</dbReference>
<keyword evidence="4" id="KW-1185">Reference proteome</keyword>
<evidence type="ECO:0000313" key="3">
    <source>
        <dbReference type="EMBL" id="PWA45323.1"/>
    </source>
</evidence>
<evidence type="ECO:0000259" key="2">
    <source>
        <dbReference type="SMART" id="SM01115"/>
    </source>
</evidence>
<organism evidence="3 4">
    <name type="scientific">Artemisia annua</name>
    <name type="common">Sweet wormwood</name>
    <dbReference type="NCBI Taxonomy" id="35608"/>
    <lineage>
        <taxon>Eukaryota</taxon>
        <taxon>Viridiplantae</taxon>
        <taxon>Streptophyta</taxon>
        <taxon>Embryophyta</taxon>
        <taxon>Tracheophyta</taxon>
        <taxon>Spermatophyta</taxon>
        <taxon>Magnoliopsida</taxon>
        <taxon>eudicotyledons</taxon>
        <taxon>Gunneridae</taxon>
        <taxon>Pentapetalae</taxon>
        <taxon>asterids</taxon>
        <taxon>campanulids</taxon>
        <taxon>Asterales</taxon>
        <taxon>Asteraceae</taxon>
        <taxon>Asteroideae</taxon>
        <taxon>Anthemideae</taxon>
        <taxon>Artemisiinae</taxon>
        <taxon>Artemisia</taxon>
    </lineage>
</organism>
<dbReference type="GO" id="GO:0003723">
    <property type="term" value="F:RNA binding"/>
    <property type="evidence" value="ECO:0007669"/>
    <property type="project" value="TreeGrafter"/>
</dbReference>
<dbReference type="InterPro" id="IPR013170">
    <property type="entry name" value="mRNA_splic_Cwf21_dom"/>
</dbReference>
<gene>
    <name evidence="3" type="ORF">CTI12_AA390410</name>
</gene>
<dbReference type="GO" id="GO:0005634">
    <property type="term" value="C:nucleus"/>
    <property type="evidence" value="ECO:0007669"/>
    <property type="project" value="TreeGrafter"/>
</dbReference>
<dbReference type="InterPro" id="IPR051485">
    <property type="entry name" value="SR-CTD_assoc_factor"/>
</dbReference>
<feature type="domain" description="CWF21" evidence="2">
    <location>
        <begin position="112"/>
        <end position="160"/>
    </location>
</feature>
<dbReference type="Proteomes" id="UP000245207">
    <property type="component" value="Unassembled WGS sequence"/>
</dbReference>
<dbReference type="InterPro" id="IPR047491">
    <property type="entry name" value="RRC1-like_cwf21"/>
</dbReference>
<evidence type="ECO:0000313" key="4">
    <source>
        <dbReference type="Proteomes" id="UP000245207"/>
    </source>
</evidence>
<dbReference type="PANTHER" id="PTHR23140:SF0">
    <property type="entry name" value="U2 SNRNP-ASSOCIATED SURP MOTIF-CONTAINING PROTEIN"/>
    <property type="match status" value="1"/>
</dbReference>
<dbReference type="Gene3D" id="6.10.140.420">
    <property type="match status" value="1"/>
</dbReference>
<proteinExistence type="predicted"/>
<dbReference type="OrthoDB" id="1818712at2759"/>
<dbReference type="SMART" id="SM01115">
    <property type="entry name" value="cwf21"/>
    <property type="match status" value="1"/>
</dbReference>
<dbReference type="CDD" id="cd21371">
    <property type="entry name" value="cwf21_RRC1-like"/>
    <property type="match status" value="1"/>
</dbReference>
<dbReference type="AlphaFoldDB" id="A0A2U1L8K6"/>
<sequence>MDPEESWKDVGFASKLSRTPHFLHANTHQLTSAQIPIPQPELKAFPNKTKPKSVLPASKWAREDDENDDEQKRSTRDLGLGYSSSGSENAAGGHGIEAMDTASTITSSDSSLTEEKRQKLRQIEVSLIEYRESLEERGLKKEEIEKKVVAHQKQLQYKYGLTDHNEDSSHKSEFKLSGFKLLGRHQKEGRKEMIHVNLQESVNEAIMTVKAHNVNHQVGIGKRVEVMIHILKERRNETMIEIDAETKTGTAGEDELSWNS</sequence>
<feature type="region of interest" description="Disordered" evidence="1">
    <location>
        <begin position="30"/>
        <end position="95"/>
    </location>
</feature>
<dbReference type="EMBL" id="PKPP01010821">
    <property type="protein sequence ID" value="PWA45323.1"/>
    <property type="molecule type" value="Genomic_DNA"/>
</dbReference>